<feature type="compositionally biased region" description="Polar residues" evidence="2">
    <location>
        <begin position="331"/>
        <end position="340"/>
    </location>
</feature>
<feature type="region of interest" description="Disordered" evidence="2">
    <location>
        <begin position="126"/>
        <end position="158"/>
    </location>
</feature>
<sequence length="592" mass="69916">MKDYICNIGREDTEEDVCHFQELYKRKPCFKKSISHYHTYPNYASGDPYSRCEHSIMYDVNQQESYGRKKKSKTHRCPSCHCQLDFKRTPSKTRDIDNIEAVFKKTEHIFDNALANGGVKKSYSIPLSPKSNPRCHRTHSKKISNNNHRQKQRWNDDDDDKFKMMINDIVNKGVENEYYIKCPNNLPIKSSTKKDCHWKNDQVLQGILDYSEPESDSMDKYYEKYSRTKKCCDNSKRVELESNLKKKENEFEEYKQHLKQQYHELDQLKYHLYDKLKNIDDQQCKEDDSSNVEQPDRKKKSYIEDEMRKKNKEHRLNNELQCIDSSKKHQSLTSNNKTIPEQVNDKIVQQVEASTSYHCTDRETDVDVDNYLEDEKLIRELKKIPYLKPCHKSSSSVQKNEKCTKSFEKTTCIEKEINDKNDNTDIVVKSNNPDEDLDLHASKSHILNLIDKALSKEFGPLDAKKVFQMKIFGLFVINYRIRDPVKEEISRQELFIAISRALQGDSCDTLGQTLLSHRGTLDYVRHLKILRWEYLNHIQDKLKKLYDLEKILDNCSSPRNSMLTLQSHVDNTTDQYKHVRAQQEQQKELKTS</sequence>
<dbReference type="GeneID" id="107063635"/>
<gene>
    <name evidence="4" type="primary">LOC107063635</name>
</gene>
<keyword evidence="3" id="KW-1185">Reference proteome</keyword>
<evidence type="ECO:0000256" key="1">
    <source>
        <dbReference type="SAM" id="Coils"/>
    </source>
</evidence>
<accession>A0ABM1HSU1</accession>
<feature type="coiled-coil region" evidence="1">
    <location>
        <begin position="237"/>
        <end position="264"/>
    </location>
</feature>
<protein>
    <submittedName>
        <fullName evidence="4">Uncharacterized protein LOC107063635</fullName>
    </submittedName>
</protein>
<organism evidence="3 4">
    <name type="scientific">Polistes dominula</name>
    <name type="common">European paper wasp</name>
    <name type="synonym">Vespa dominula</name>
    <dbReference type="NCBI Taxonomy" id="743375"/>
    <lineage>
        <taxon>Eukaryota</taxon>
        <taxon>Metazoa</taxon>
        <taxon>Ecdysozoa</taxon>
        <taxon>Arthropoda</taxon>
        <taxon>Hexapoda</taxon>
        <taxon>Insecta</taxon>
        <taxon>Pterygota</taxon>
        <taxon>Neoptera</taxon>
        <taxon>Endopterygota</taxon>
        <taxon>Hymenoptera</taxon>
        <taxon>Apocrita</taxon>
        <taxon>Aculeata</taxon>
        <taxon>Vespoidea</taxon>
        <taxon>Vespidae</taxon>
        <taxon>Polistinae</taxon>
        <taxon>Polistini</taxon>
        <taxon>Polistes</taxon>
    </lineage>
</organism>
<feature type="compositionally biased region" description="Basic residues" evidence="2">
    <location>
        <begin position="133"/>
        <end position="152"/>
    </location>
</feature>
<evidence type="ECO:0000313" key="4">
    <source>
        <dbReference type="RefSeq" id="XP_015171028.1"/>
    </source>
</evidence>
<dbReference type="Proteomes" id="UP000694924">
    <property type="component" value="Unplaced"/>
</dbReference>
<feature type="region of interest" description="Disordered" evidence="2">
    <location>
        <begin position="307"/>
        <end position="340"/>
    </location>
</feature>
<evidence type="ECO:0000256" key="2">
    <source>
        <dbReference type="SAM" id="MobiDB-lite"/>
    </source>
</evidence>
<proteinExistence type="predicted"/>
<keyword evidence="1" id="KW-0175">Coiled coil</keyword>
<name>A0ABM1HSU1_POLDO</name>
<evidence type="ECO:0000313" key="3">
    <source>
        <dbReference type="Proteomes" id="UP000694924"/>
    </source>
</evidence>
<reference evidence="4" key="1">
    <citation type="submission" date="2025-08" db="UniProtKB">
        <authorList>
            <consortium name="RefSeq"/>
        </authorList>
    </citation>
    <scope>IDENTIFICATION</scope>
    <source>
        <tissue evidence="4">Whole body</tissue>
    </source>
</reference>
<dbReference type="RefSeq" id="XP_015171028.1">
    <property type="nucleotide sequence ID" value="XM_015315542.1"/>
</dbReference>